<feature type="region of interest" description="Disordered" evidence="1">
    <location>
        <begin position="697"/>
        <end position="747"/>
    </location>
</feature>
<feature type="region of interest" description="Disordered" evidence="1">
    <location>
        <begin position="634"/>
        <end position="666"/>
    </location>
</feature>
<dbReference type="EMBL" id="MIGC01000112">
    <property type="protein sequence ID" value="PHJ25883.1"/>
    <property type="molecule type" value="Genomic_DNA"/>
</dbReference>
<dbReference type="SMART" id="SM00516">
    <property type="entry name" value="SEC14"/>
    <property type="match status" value="1"/>
</dbReference>
<evidence type="ECO:0000313" key="4">
    <source>
        <dbReference type="Proteomes" id="UP000221165"/>
    </source>
</evidence>
<dbReference type="PROSITE" id="PS50191">
    <property type="entry name" value="CRAL_TRIO"/>
    <property type="match status" value="1"/>
</dbReference>
<feature type="compositionally biased region" description="Polar residues" evidence="1">
    <location>
        <begin position="1074"/>
        <end position="1088"/>
    </location>
</feature>
<evidence type="ECO:0000259" key="2">
    <source>
        <dbReference type="PROSITE" id="PS50191"/>
    </source>
</evidence>
<feature type="region of interest" description="Disordered" evidence="1">
    <location>
        <begin position="1"/>
        <end position="21"/>
    </location>
</feature>
<dbReference type="SUPFAM" id="SSF52087">
    <property type="entry name" value="CRAL/TRIO domain"/>
    <property type="match status" value="1"/>
</dbReference>
<feature type="domain" description="CRAL-TRIO" evidence="2">
    <location>
        <begin position="219"/>
        <end position="387"/>
    </location>
</feature>
<feature type="compositionally biased region" description="Basic and acidic residues" evidence="1">
    <location>
        <begin position="640"/>
        <end position="663"/>
    </location>
</feature>
<feature type="compositionally biased region" description="Polar residues" evidence="1">
    <location>
        <begin position="699"/>
        <end position="714"/>
    </location>
</feature>
<reference evidence="3 4" key="1">
    <citation type="journal article" date="2017" name="Int. J. Parasitol.">
        <title>The genome of the protozoan parasite Cystoisospora suis and a reverse vaccinology approach to identify vaccine candidates.</title>
        <authorList>
            <person name="Palmieri N."/>
            <person name="Shrestha A."/>
            <person name="Ruttkowski B."/>
            <person name="Beck T."/>
            <person name="Vogl C."/>
            <person name="Tomley F."/>
            <person name="Blake D.P."/>
            <person name="Joachim A."/>
        </authorList>
    </citation>
    <scope>NUCLEOTIDE SEQUENCE [LARGE SCALE GENOMIC DNA]</scope>
    <source>
        <strain evidence="3 4">Wien I</strain>
    </source>
</reference>
<dbReference type="VEuPathDB" id="ToxoDB:CSUI_000259"/>
<dbReference type="PANTHER" id="PTHR46818">
    <property type="entry name" value="DOMAIN-CONTAINING PROTEIN, PUTATIVE-RELATED"/>
    <property type="match status" value="1"/>
</dbReference>
<evidence type="ECO:0000313" key="3">
    <source>
        <dbReference type="EMBL" id="PHJ25883.1"/>
    </source>
</evidence>
<dbReference type="Proteomes" id="UP000221165">
    <property type="component" value="Unassembled WGS sequence"/>
</dbReference>
<dbReference type="GeneID" id="94423704"/>
<protein>
    <submittedName>
        <fullName evidence="3">Cral trio domain protein</fullName>
    </submittedName>
</protein>
<sequence length="1550" mass="170591">MLEHNKQTGCAPRSPLGLGGEETARVSCLHPHRRRDRGQSFYPLLPPPPFPCPLTHETLLLGQIRFGLGELTPGASRPWRGAGHRHTSSGDGVEGGGEGGASIREMLGKWTLPEEAIILEPDQSANCDQDESAQERLIFGNSIITEEEQRAIDKVLVALQREGKPWGGGDEEEGDSAWIEQQVLRFLYSSEFDVRKTTDLMRSAVNFRRTRLPVFLHEVGREIRDEGMAYWHGRDRALRPLLIVRVQKMRQLQRPDKDIEEDPMTRAIIFCLEFFLRYLCVAGRVESWTVLCDCEGTSFSSFPLGLVLRLLKLFQASYRGRMHRFYLLNTPRFFQTLSKPLLSALPHSTTKKLRVFGTSREWCEERRRTCARHQLEIKYGGSQPNIEKAGVVSSRDHRGFLFSLQDFFPFRFFPGPFEPSTTADQVNWQSPPFLHEEVSPLIHTGFSLHASLYCQPNNLAPQSPSEPAAPFESCGARAPVSHVRNSGAASGRCAPSAPAVGRAVEPYNRERSEHTVCVEERYYSRFAFWASAASFLSLTPATAAWLNQKCQDKVQRHHAASECRYRVSSPSLPTCLFFRPSVSLADVRALYVRERAQAELAIDVEQPRKDALVDVKAGNVVAAVPLPVEQAEALGPTLAENKDNPEDWRRRGHDGEGGTREDAQGSGFCIKTEAALHVPEEKVECFSVIDGRDAKHGAISTQQQTDESPAAQGQSRRRELMGQTLFKKPTHMQRGKEGEVEIDPESSRLRVLPDEEPEAAVKPTVMSFAEAGRSKTNPDRAEDGDRNCFASALSHEARATLCPSSDSAASGGESTDVARPFVLSGRWGGEILQDGSQAWVLSSSTVTGCAGGNIFAQHIVMNSLCQLPETCRWLSDEGAVSGNLARSKEGLSQGSLSHQVRHAPLSMSGNNCSTEMTMPKHEQHLERTVTALLYFRRRVRLAVRREATEGCASWSKACSRRRRVVLSPRLANGAECGFDDFPAYPLGQLSLQQAVRPSNTLGCVEELCICGTQCQFYTSRLTTKAQDREPLATLSPPGVHQSKSSVERPVFFFDRLHGKFEMGRVEDQERRSHMNTVTQSPASVSQSPFSLGHEVKGGGLTPVAESLDFLALGDKDALQTVFAQLSHASESRCAEGTPAEHCLEGAASCRNHEEEATALSCMSTTVCLRGQKRYSLGGTDAIPKSEPAIRRPPRGAMWGFPRQGEDSQRRVGHGAAAEANDKTAPLDPCIEVGSTPVCEQRLKSMASFRTATLHVSCSRDQGVAPAAKVMKGGPQAGSSDCRSCDTGFLRTLEEVSFPDPPSWCLSQTGEETLVTQECQGGEKKESDLCPGISVRLCDTMGACDSRVAGSDVCKVLPEEEDTHTTSRTCSTGDATIGANRELLRGDFSVSSQRPTLLRCVRLFRPPTQHGNTIGDTWLSSTLQEPRRLTEVSDPQNFLTENCSRVCTVFNSRDRLRPWIHRHLEAQAAVPKASDTPEVCGDPVPAGPSLGRHSSATPVRCGNQLRQFFVSCLRRSQESQVGQLEKSYSAGSSVKGMSQGGNSSWKWQTVD</sequence>
<dbReference type="Pfam" id="PF00650">
    <property type="entry name" value="CRAL_TRIO"/>
    <property type="match status" value="1"/>
</dbReference>
<dbReference type="InterPro" id="IPR036865">
    <property type="entry name" value="CRAL-TRIO_dom_sf"/>
</dbReference>
<accession>A0A2C6LHP2</accession>
<dbReference type="OrthoDB" id="332436at2759"/>
<feature type="compositionally biased region" description="Polar residues" evidence="1">
    <location>
        <begin position="1528"/>
        <end position="1550"/>
    </location>
</feature>
<organism evidence="3 4">
    <name type="scientific">Cystoisospora suis</name>
    <dbReference type="NCBI Taxonomy" id="483139"/>
    <lineage>
        <taxon>Eukaryota</taxon>
        <taxon>Sar</taxon>
        <taxon>Alveolata</taxon>
        <taxon>Apicomplexa</taxon>
        <taxon>Conoidasida</taxon>
        <taxon>Coccidia</taxon>
        <taxon>Eucoccidiorida</taxon>
        <taxon>Eimeriorina</taxon>
        <taxon>Sarcocystidae</taxon>
        <taxon>Cystoisospora</taxon>
    </lineage>
</organism>
<feature type="region of interest" description="Disordered" evidence="1">
    <location>
        <begin position="75"/>
        <end position="101"/>
    </location>
</feature>
<proteinExistence type="predicted"/>
<dbReference type="PANTHER" id="PTHR46818:SF1">
    <property type="entry name" value="CHROMOSOME UNDETERMINED SCAFFOLD_125, WHOLE GENOME SHOTGUN SEQUENCE"/>
    <property type="match status" value="1"/>
</dbReference>
<dbReference type="RefSeq" id="XP_067927529.1">
    <property type="nucleotide sequence ID" value="XM_068060493.1"/>
</dbReference>
<dbReference type="InterPro" id="IPR001251">
    <property type="entry name" value="CRAL-TRIO_dom"/>
</dbReference>
<feature type="region of interest" description="Disordered" evidence="1">
    <location>
        <begin position="1527"/>
        <end position="1550"/>
    </location>
</feature>
<dbReference type="CDD" id="cd00170">
    <property type="entry name" value="SEC14"/>
    <property type="match status" value="1"/>
</dbReference>
<gene>
    <name evidence="3" type="ORF">CSUI_000259</name>
</gene>
<feature type="region of interest" description="Disordered" evidence="1">
    <location>
        <begin position="1068"/>
        <end position="1088"/>
    </location>
</feature>
<evidence type="ECO:0000256" key="1">
    <source>
        <dbReference type="SAM" id="MobiDB-lite"/>
    </source>
</evidence>
<dbReference type="Gene3D" id="3.40.525.10">
    <property type="entry name" value="CRAL-TRIO lipid binding domain"/>
    <property type="match status" value="1"/>
</dbReference>
<name>A0A2C6LHP2_9APIC</name>
<comment type="caution">
    <text evidence="3">The sequence shown here is derived from an EMBL/GenBank/DDBJ whole genome shotgun (WGS) entry which is preliminary data.</text>
</comment>
<keyword evidence="4" id="KW-1185">Reference proteome</keyword>
<feature type="compositionally biased region" description="Basic and acidic residues" evidence="1">
    <location>
        <begin position="734"/>
        <end position="747"/>
    </location>
</feature>